<dbReference type="GeneID" id="9952409"/>
<dbReference type="PANTHER" id="PTHR11161">
    <property type="entry name" value="O-ACYLTRANSFERASE"/>
    <property type="match status" value="1"/>
</dbReference>
<keyword evidence="1" id="KW-1133">Transmembrane helix</keyword>
<evidence type="ECO:0000256" key="1">
    <source>
        <dbReference type="SAM" id="Phobius"/>
    </source>
</evidence>
<keyword evidence="1" id="KW-0812">Transmembrane</keyword>
<dbReference type="AlphaFoldDB" id="A0A1S0THB9"/>
<dbReference type="PANTHER" id="PTHR11161:SF55">
    <property type="entry name" value="NOSE RESISTANT-TO-FLUOXETINE PROTEIN N-TERMINAL DOMAIN-CONTAINING PROTEIN"/>
    <property type="match status" value="1"/>
</dbReference>
<dbReference type="EMBL" id="JH712669">
    <property type="protein sequence ID" value="EFO13604.2"/>
    <property type="molecule type" value="Genomic_DNA"/>
</dbReference>
<sequence length="168" mass="19149">MTLSRSLVQFNNSTPVCTVKQTSVRLRPIDYKTWIVLAVMALIGTIAILATAWDLFMIYFNPDYHEVASLVTGNETACWFSCLMAFSVIQNTKDIFNIESTNKQGQIGSIHFIRFISMMWVIFGHATAGYMMFSSNFLDCKDTFKNLWTQFMTNAFFPLIHSSSCPAY</sequence>
<proteinExistence type="predicted"/>
<organism evidence="2">
    <name type="scientific">Loa loa</name>
    <name type="common">Eye worm</name>
    <name type="synonym">Filaria loa</name>
    <dbReference type="NCBI Taxonomy" id="7209"/>
    <lineage>
        <taxon>Eukaryota</taxon>
        <taxon>Metazoa</taxon>
        <taxon>Ecdysozoa</taxon>
        <taxon>Nematoda</taxon>
        <taxon>Chromadorea</taxon>
        <taxon>Rhabditida</taxon>
        <taxon>Spirurina</taxon>
        <taxon>Spiruromorpha</taxon>
        <taxon>Filarioidea</taxon>
        <taxon>Onchocercidae</taxon>
        <taxon>Loa</taxon>
    </lineage>
</organism>
<feature type="transmembrane region" description="Helical" evidence="1">
    <location>
        <begin position="110"/>
        <end position="133"/>
    </location>
</feature>
<feature type="transmembrane region" description="Helical" evidence="1">
    <location>
        <begin position="34"/>
        <end position="61"/>
    </location>
</feature>
<dbReference type="OrthoDB" id="207378at2759"/>
<dbReference type="InParanoid" id="A0A1S0THB9"/>
<dbReference type="RefSeq" id="XP_020301009.1">
    <property type="nucleotide sequence ID" value="XM_020448875.1"/>
</dbReference>
<dbReference type="CTD" id="9952409"/>
<accession>A0A1S0THB9</accession>
<reference evidence="2" key="1">
    <citation type="submission" date="2012-04" db="EMBL/GenBank/DDBJ databases">
        <title>The Genome Sequence of Loa loa.</title>
        <authorList>
            <consortium name="The Broad Institute Genome Sequencing Platform"/>
            <consortium name="Broad Institute Genome Sequencing Center for Infectious Disease"/>
            <person name="Nutman T.B."/>
            <person name="Fink D.L."/>
            <person name="Russ C."/>
            <person name="Young S."/>
            <person name="Zeng Q."/>
            <person name="Gargeya S."/>
            <person name="Alvarado L."/>
            <person name="Berlin A."/>
            <person name="Chapman S.B."/>
            <person name="Chen Z."/>
            <person name="Freedman E."/>
            <person name="Gellesch M."/>
            <person name="Goldberg J."/>
            <person name="Griggs A."/>
            <person name="Gujja S."/>
            <person name="Heilman E.R."/>
            <person name="Heiman D."/>
            <person name="Howarth C."/>
            <person name="Mehta T."/>
            <person name="Neiman D."/>
            <person name="Pearson M."/>
            <person name="Roberts A."/>
            <person name="Saif S."/>
            <person name="Shea T."/>
            <person name="Shenoy N."/>
            <person name="Sisk P."/>
            <person name="Stolte C."/>
            <person name="Sykes S."/>
            <person name="White J."/>
            <person name="Yandava C."/>
            <person name="Haas B."/>
            <person name="Henn M.R."/>
            <person name="Nusbaum C."/>
            <person name="Birren B."/>
        </authorList>
    </citation>
    <scope>NUCLEOTIDE SEQUENCE [LARGE SCALE GENOMIC DNA]</scope>
</reference>
<dbReference type="KEGG" id="loa:LOAG_14924"/>
<dbReference type="InterPro" id="IPR052728">
    <property type="entry name" value="O2_lipid_transport_reg"/>
</dbReference>
<feature type="transmembrane region" description="Helical" evidence="1">
    <location>
        <begin position="67"/>
        <end position="89"/>
    </location>
</feature>
<name>A0A1S0THB9_LOALO</name>
<protein>
    <submittedName>
        <fullName evidence="2">Uncharacterized protein</fullName>
    </submittedName>
</protein>
<keyword evidence="1" id="KW-0472">Membrane</keyword>
<evidence type="ECO:0000313" key="2">
    <source>
        <dbReference type="EMBL" id="EFO13604.2"/>
    </source>
</evidence>
<gene>
    <name evidence="2" type="ORF">LOAG_14924</name>
</gene>